<accession>A0ABS4SZA4</accession>
<gene>
    <name evidence="1" type="ORF">JOF45_000555</name>
</gene>
<dbReference type="EMBL" id="JAGINX010000001">
    <property type="protein sequence ID" value="MBP2317536.1"/>
    <property type="molecule type" value="Genomic_DNA"/>
</dbReference>
<sequence>MEKQLDEMGVDHDISRVEIPEDWDWADICKSKIRFFRDMLIKHERPIAWIDVDTDVLGRPDDLLRSTADFTCYLRAFRYLVTFDPEQLPRLFVPSYLAFGYSERTVDFLNFAVSLVEGMDDVRATDDYFLQEALTQWEGFLSF</sequence>
<comment type="caution">
    <text evidence="1">The sequence shown here is derived from an EMBL/GenBank/DDBJ whole genome shotgun (WGS) entry which is preliminary data.</text>
</comment>
<keyword evidence="2" id="KW-1185">Reference proteome</keyword>
<protein>
    <submittedName>
        <fullName evidence="1">Uncharacterized protein</fullName>
    </submittedName>
</protein>
<name>A0ABS4SZA4_9MICC</name>
<organism evidence="1 2">
    <name type="scientific">Nesterenkonia lacusekhoensis</name>
    <dbReference type="NCBI Taxonomy" id="150832"/>
    <lineage>
        <taxon>Bacteria</taxon>
        <taxon>Bacillati</taxon>
        <taxon>Actinomycetota</taxon>
        <taxon>Actinomycetes</taxon>
        <taxon>Micrococcales</taxon>
        <taxon>Micrococcaceae</taxon>
        <taxon>Nesterenkonia</taxon>
    </lineage>
</organism>
<dbReference type="RefSeq" id="WP_210047778.1">
    <property type="nucleotide sequence ID" value="NZ_JAGINX010000001.1"/>
</dbReference>
<evidence type="ECO:0000313" key="1">
    <source>
        <dbReference type="EMBL" id="MBP2317536.1"/>
    </source>
</evidence>
<dbReference type="Proteomes" id="UP001519331">
    <property type="component" value="Unassembled WGS sequence"/>
</dbReference>
<evidence type="ECO:0000313" key="2">
    <source>
        <dbReference type="Proteomes" id="UP001519331"/>
    </source>
</evidence>
<reference evidence="1 2" key="1">
    <citation type="submission" date="2021-03" db="EMBL/GenBank/DDBJ databases">
        <title>Sequencing the genomes of 1000 actinobacteria strains.</title>
        <authorList>
            <person name="Klenk H.-P."/>
        </authorList>
    </citation>
    <scope>NUCLEOTIDE SEQUENCE [LARGE SCALE GENOMIC DNA]</scope>
    <source>
        <strain evidence="1 2">DSM 12544</strain>
    </source>
</reference>
<proteinExistence type="predicted"/>